<proteinExistence type="predicted"/>
<dbReference type="EMBL" id="NQYH01000023">
    <property type="protein sequence ID" value="RIY39018.1"/>
    <property type="molecule type" value="Genomic_DNA"/>
</dbReference>
<protein>
    <submittedName>
        <fullName evidence="2">Uncharacterized protein</fullName>
    </submittedName>
</protein>
<evidence type="ECO:0000313" key="4">
    <source>
        <dbReference type="Proteomes" id="UP000266483"/>
    </source>
</evidence>
<accession>A0A3A1YP53</accession>
<gene>
    <name evidence="1" type="ORF">CJO09_15315</name>
    <name evidence="2" type="ORF">CJP73_15730</name>
</gene>
<evidence type="ECO:0000313" key="2">
    <source>
        <dbReference type="EMBL" id="RIY39018.1"/>
    </source>
</evidence>
<dbReference type="Proteomes" id="UP000266483">
    <property type="component" value="Unassembled WGS sequence"/>
</dbReference>
<dbReference type="Proteomes" id="UP000266206">
    <property type="component" value="Unassembled WGS sequence"/>
</dbReference>
<evidence type="ECO:0000313" key="1">
    <source>
        <dbReference type="EMBL" id="RII81671.1"/>
    </source>
</evidence>
<name>A0A3A1YP53_9BURK</name>
<organism evidence="2 3">
    <name type="scientific">Neopusillimonas maritima</name>
    <dbReference type="NCBI Taxonomy" id="2026239"/>
    <lineage>
        <taxon>Bacteria</taxon>
        <taxon>Pseudomonadati</taxon>
        <taxon>Pseudomonadota</taxon>
        <taxon>Betaproteobacteria</taxon>
        <taxon>Burkholderiales</taxon>
        <taxon>Alcaligenaceae</taxon>
        <taxon>Neopusillimonas</taxon>
    </lineage>
</organism>
<reference evidence="3 4" key="1">
    <citation type="submission" date="2017-08" db="EMBL/GenBank/DDBJ databases">
        <title>Pusillimonas indicus sp. nov., a member of the family Alcaligenaceae isolated from surface seawater.</title>
        <authorList>
            <person name="Li J."/>
        </authorList>
    </citation>
    <scope>NUCLEOTIDE SEQUENCE [LARGE SCALE GENOMIC DNA]</scope>
    <source>
        <strain evidence="1 4">17-4A</strain>
        <strain evidence="2 3">L52-1-41</strain>
    </source>
</reference>
<sequence>MFCAGVLASFIGTKHVPAEPDSCKTRSFTFVMRCGRFLRETAQVFMVAFLLIMKTRALPIVSGIGLLPVFCSQRNSVR</sequence>
<comment type="caution">
    <text evidence="2">The sequence shown here is derived from an EMBL/GenBank/DDBJ whole genome shotgun (WGS) entry which is preliminary data.</text>
</comment>
<dbReference type="AlphaFoldDB" id="A0A3A1YP53"/>
<keyword evidence="4" id="KW-1185">Reference proteome</keyword>
<evidence type="ECO:0000313" key="3">
    <source>
        <dbReference type="Proteomes" id="UP000266206"/>
    </source>
</evidence>
<dbReference type="EMBL" id="NQOU01000012">
    <property type="protein sequence ID" value="RII81671.1"/>
    <property type="molecule type" value="Genomic_DNA"/>
</dbReference>